<feature type="transmembrane region" description="Helical" evidence="1">
    <location>
        <begin position="33"/>
        <end position="56"/>
    </location>
</feature>
<proteinExistence type="predicted"/>
<reference evidence="3" key="1">
    <citation type="journal article" date="2019" name="Int. J. Syst. Evol. Microbiol.">
        <title>The Global Catalogue of Microorganisms (GCM) 10K type strain sequencing project: providing services to taxonomists for standard genome sequencing and annotation.</title>
        <authorList>
            <consortium name="The Broad Institute Genomics Platform"/>
            <consortium name="The Broad Institute Genome Sequencing Center for Infectious Disease"/>
            <person name="Wu L."/>
            <person name="Ma J."/>
        </authorList>
    </citation>
    <scope>NUCLEOTIDE SEQUENCE [LARGE SCALE GENOMIC DNA]</scope>
    <source>
        <strain evidence="3">JCM 14735</strain>
    </source>
</reference>
<keyword evidence="1" id="KW-1133">Transmembrane helix</keyword>
<accession>A0ABP4X9R8</accession>
<sequence>MNRSALLGALFLMATSAIGPGFITQTANFTVQLGAAFAFAIVVSIVVDIAVQLNVWRIIGVSGLKAHELGNRVLPGLGWLIAALVATGGLVFNIGNTAGGGLGLTGCWASTPRGAASSRR</sequence>
<gene>
    <name evidence="2" type="ORF">GCM10009767_28670</name>
</gene>
<dbReference type="EMBL" id="BAAAOA010000045">
    <property type="protein sequence ID" value="GAA1768945.1"/>
    <property type="molecule type" value="Genomic_DNA"/>
</dbReference>
<keyword evidence="1" id="KW-0472">Membrane</keyword>
<protein>
    <submittedName>
        <fullName evidence="2">Uncharacterized protein</fullName>
    </submittedName>
</protein>
<evidence type="ECO:0000256" key="1">
    <source>
        <dbReference type="SAM" id="Phobius"/>
    </source>
</evidence>
<name>A0ABP4X9R8_9MICC</name>
<feature type="transmembrane region" description="Helical" evidence="1">
    <location>
        <begin position="77"/>
        <end position="95"/>
    </location>
</feature>
<evidence type="ECO:0000313" key="3">
    <source>
        <dbReference type="Proteomes" id="UP001501204"/>
    </source>
</evidence>
<organism evidence="2 3">
    <name type="scientific">Kocuria aegyptia</name>
    <dbReference type="NCBI Taxonomy" id="330943"/>
    <lineage>
        <taxon>Bacteria</taxon>
        <taxon>Bacillati</taxon>
        <taxon>Actinomycetota</taxon>
        <taxon>Actinomycetes</taxon>
        <taxon>Micrococcales</taxon>
        <taxon>Micrococcaceae</taxon>
        <taxon>Kocuria</taxon>
    </lineage>
</organism>
<keyword evidence="1" id="KW-0812">Transmembrane</keyword>
<comment type="caution">
    <text evidence="2">The sequence shown here is derived from an EMBL/GenBank/DDBJ whole genome shotgun (WGS) entry which is preliminary data.</text>
</comment>
<dbReference type="Proteomes" id="UP001501204">
    <property type="component" value="Unassembled WGS sequence"/>
</dbReference>
<keyword evidence="3" id="KW-1185">Reference proteome</keyword>
<evidence type="ECO:0000313" key="2">
    <source>
        <dbReference type="EMBL" id="GAA1768945.1"/>
    </source>
</evidence>